<gene>
    <name evidence="1" type="ORF">HJG44_05500</name>
</gene>
<accession>A0A849ID66</accession>
<evidence type="ECO:0000313" key="2">
    <source>
        <dbReference type="Proteomes" id="UP000564885"/>
    </source>
</evidence>
<sequence length="595" mass="65055">MLVYGDAVRRETIAAKVDRIRRYLDEAGLRQLWIVAHGLLVAALIEAGELAQGIADRAFQARGRRDAPSPEADAAMAVTLALARLVGASWRDSWRDTEIATAPALDALARLEAVAASGEITIKLPEGFAHYALYPESYFEAALPLAGRNLTVIGIRSIGTTLAAMVAAAADAPCPVTVRPVGHPFGRELALADGTLGLSPDAELAIVDEGPGLSGSSIGATAEAAMRDGAEPRRVHVFPSHMNGPGPQAGERAKSFWRSAQIRFRSFDELALSTEDARHRLDHWVADLVGEPVAPIREISGGGWLSLRFTEARDWPPVHPWQERRKFLVETASGKWLMKFAGLGRIGLDKYERAKALAETGLVPRPLGFRHGFIVERWHGDARPLDPFGPYRPRLVTLLGEYLGFRAKNFPAGRDWGASSEDLFEMLRFNTEEEFGAEPARSLENWRPLLPRLGDGARRVVTDNRLQAWEWLLLPDGRILKTDAVDHHAAHDLVGCQDITWDIAGASVEFTLSPGEQRDLIEAVERVSGFAVDRAQIRYAALCYPAFQLGYYREATSSAVDSTDAARLRDAADRYGSVLHALLLSPDEPNPGPAN</sequence>
<dbReference type="Proteomes" id="UP000564885">
    <property type="component" value="Unassembled WGS sequence"/>
</dbReference>
<protein>
    <submittedName>
        <fullName evidence="1">Uncharacterized protein</fullName>
    </submittedName>
</protein>
<comment type="caution">
    <text evidence="1">The sequence shown here is derived from an EMBL/GenBank/DDBJ whole genome shotgun (WGS) entry which is preliminary data.</text>
</comment>
<keyword evidence="2" id="KW-1185">Reference proteome</keyword>
<dbReference type="EMBL" id="JABEPP010000002">
    <property type="protein sequence ID" value="NNM71853.1"/>
    <property type="molecule type" value="Genomic_DNA"/>
</dbReference>
<dbReference type="AlphaFoldDB" id="A0A849ID66"/>
<evidence type="ECO:0000313" key="1">
    <source>
        <dbReference type="EMBL" id="NNM71853.1"/>
    </source>
</evidence>
<name>A0A849ID66_9HYPH</name>
<organism evidence="1 2">
    <name type="scientific">Enterovirga aerilata</name>
    <dbReference type="NCBI Taxonomy" id="2730920"/>
    <lineage>
        <taxon>Bacteria</taxon>
        <taxon>Pseudomonadati</taxon>
        <taxon>Pseudomonadota</taxon>
        <taxon>Alphaproteobacteria</taxon>
        <taxon>Hyphomicrobiales</taxon>
        <taxon>Methylobacteriaceae</taxon>
        <taxon>Enterovirga</taxon>
    </lineage>
</organism>
<reference evidence="1 2" key="1">
    <citation type="submission" date="2020-04" db="EMBL/GenBank/DDBJ databases">
        <title>Enterovirga sp. isolate from soil.</title>
        <authorList>
            <person name="Chea S."/>
            <person name="Kim D.-U."/>
        </authorList>
    </citation>
    <scope>NUCLEOTIDE SEQUENCE [LARGE SCALE GENOMIC DNA]</scope>
    <source>
        <strain evidence="1 2">DB1703</strain>
    </source>
</reference>
<dbReference type="RefSeq" id="WP_171217384.1">
    <property type="nucleotide sequence ID" value="NZ_JABEPP010000002.1"/>
</dbReference>
<proteinExistence type="predicted"/>